<dbReference type="PANTHER" id="PTHR33570:SF2">
    <property type="entry name" value="CARBOXYMUCONOLACTONE DECARBOXYLASE-LIKE DOMAIN-CONTAINING PROTEIN"/>
    <property type="match status" value="1"/>
</dbReference>
<organism evidence="2 3">
    <name type="scientific">Pseudomonas nicosulfuronedens</name>
    <dbReference type="NCBI Taxonomy" id="2571105"/>
    <lineage>
        <taxon>Bacteria</taxon>
        <taxon>Pseudomonadati</taxon>
        <taxon>Pseudomonadota</taxon>
        <taxon>Gammaproteobacteria</taxon>
        <taxon>Pseudomonadales</taxon>
        <taxon>Pseudomonadaceae</taxon>
        <taxon>Pseudomonas</taxon>
    </lineage>
</organism>
<accession>A0A5R9QNQ1</accession>
<evidence type="ECO:0000259" key="1">
    <source>
        <dbReference type="Pfam" id="PF02627"/>
    </source>
</evidence>
<evidence type="ECO:0000313" key="2">
    <source>
        <dbReference type="EMBL" id="TLX71316.1"/>
    </source>
</evidence>
<dbReference type="GeneID" id="300409001"/>
<protein>
    <submittedName>
        <fullName evidence="2">4-carboxymuconolactone decarboxylase</fullName>
    </submittedName>
</protein>
<comment type="caution">
    <text evidence="2">The sequence shown here is derived from an EMBL/GenBank/DDBJ whole genome shotgun (WGS) entry which is preliminary data.</text>
</comment>
<dbReference type="RefSeq" id="WP_138526117.1">
    <property type="nucleotide sequence ID" value="NZ_SWDV01000041.1"/>
</dbReference>
<dbReference type="InterPro" id="IPR003779">
    <property type="entry name" value="CMD-like"/>
</dbReference>
<dbReference type="Pfam" id="PF02627">
    <property type="entry name" value="CMD"/>
    <property type="match status" value="1"/>
</dbReference>
<dbReference type="GO" id="GO:0051920">
    <property type="term" value="F:peroxiredoxin activity"/>
    <property type="evidence" value="ECO:0007669"/>
    <property type="project" value="InterPro"/>
</dbReference>
<sequence length="141" mass="15394">MSEKNYWEEGYAHMVRMMGPEFAKTMEANANSGRFAADVGRMAVEFAFGAVWSRPGLELKHRSAVVIGALIASRQPDELRNHLRFGLNNGLSVQEIEEIIIQTLPYVGFPAVSSALGVAIEVLRERGLDGGTRTASESGLL</sequence>
<proteinExistence type="predicted"/>
<dbReference type="PANTHER" id="PTHR33570">
    <property type="entry name" value="4-CARBOXYMUCONOLACTONE DECARBOXYLASE FAMILY PROTEIN"/>
    <property type="match status" value="1"/>
</dbReference>
<dbReference type="InterPro" id="IPR052512">
    <property type="entry name" value="4CMD/NDH-1_regulator"/>
</dbReference>
<evidence type="ECO:0000313" key="3">
    <source>
        <dbReference type="Proteomes" id="UP000306635"/>
    </source>
</evidence>
<dbReference type="AlphaFoldDB" id="A0A5R9QNQ1"/>
<dbReference type="OrthoDB" id="9801400at2"/>
<reference evidence="2 3" key="1">
    <citation type="submission" date="2019-04" db="EMBL/GenBank/DDBJ databases">
        <authorList>
            <person name="Li M."/>
        </authorList>
    </citation>
    <scope>NUCLEOTIDE SEQUENCE [LARGE SCALE GENOMIC DNA]</scope>
    <source>
        <strain evidence="2 3">LAM1902</strain>
    </source>
</reference>
<keyword evidence="3" id="KW-1185">Reference proteome</keyword>
<dbReference type="Gene3D" id="1.20.1290.10">
    <property type="entry name" value="AhpD-like"/>
    <property type="match status" value="1"/>
</dbReference>
<dbReference type="Proteomes" id="UP000306635">
    <property type="component" value="Unassembled WGS sequence"/>
</dbReference>
<dbReference type="EMBL" id="SWDV01000041">
    <property type="protein sequence ID" value="TLX71316.1"/>
    <property type="molecule type" value="Genomic_DNA"/>
</dbReference>
<feature type="domain" description="Carboxymuconolactone decarboxylase-like" evidence="1">
    <location>
        <begin position="38"/>
        <end position="120"/>
    </location>
</feature>
<name>A0A5R9QNQ1_9PSED</name>
<dbReference type="SUPFAM" id="SSF69118">
    <property type="entry name" value="AhpD-like"/>
    <property type="match status" value="1"/>
</dbReference>
<dbReference type="InterPro" id="IPR029032">
    <property type="entry name" value="AhpD-like"/>
</dbReference>
<gene>
    <name evidence="2" type="ORF">FAS41_25390</name>
</gene>